<dbReference type="CDD" id="cd00075">
    <property type="entry name" value="HATPase"/>
    <property type="match status" value="1"/>
</dbReference>
<dbReference type="Gene3D" id="1.10.287.130">
    <property type="match status" value="1"/>
</dbReference>
<reference evidence="7 8" key="2">
    <citation type="journal article" date="2010" name="Stand. Genomic Sci.">
        <title>Complete genome sequence of Desulfohalobium retbaense type strain (HR(100)).</title>
        <authorList>
            <person name="Spring S."/>
            <person name="Nolan M."/>
            <person name="Lapidus A."/>
            <person name="Glavina Del Rio T."/>
            <person name="Copeland A."/>
            <person name="Tice H."/>
            <person name="Cheng J.F."/>
            <person name="Lucas S."/>
            <person name="Land M."/>
            <person name="Chen F."/>
            <person name="Bruce D."/>
            <person name="Goodwin L."/>
            <person name="Pitluck S."/>
            <person name="Ivanova N."/>
            <person name="Mavromatis K."/>
            <person name="Mikhailova N."/>
            <person name="Pati A."/>
            <person name="Chen A."/>
            <person name="Palaniappan K."/>
            <person name="Hauser L."/>
            <person name="Chang Y.J."/>
            <person name="Jeffries C.D."/>
            <person name="Munk C."/>
            <person name="Kiss H."/>
            <person name="Chain P."/>
            <person name="Han C."/>
            <person name="Brettin T."/>
            <person name="Detter J.C."/>
            <person name="Schuler E."/>
            <person name="Goker M."/>
            <person name="Rohde M."/>
            <person name="Bristow J."/>
            <person name="Eisen J.A."/>
            <person name="Markowitz V."/>
            <person name="Hugenholtz P."/>
            <person name="Kyrpides N.C."/>
            <person name="Klenk H.P."/>
        </authorList>
    </citation>
    <scope>NUCLEOTIDE SEQUENCE [LARGE SCALE GENOMIC DNA]</scope>
    <source>
        <strain evidence="8">ATCC 49802 / DSM 20745 / S 6022</strain>
    </source>
</reference>
<dbReference type="SMART" id="SM00387">
    <property type="entry name" value="HATPase_c"/>
    <property type="match status" value="1"/>
</dbReference>
<dbReference type="Proteomes" id="UP000002027">
    <property type="component" value="Chromosome 1"/>
</dbReference>
<dbReference type="FunFam" id="3.30.565.10:FF:000006">
    <property type="entry name" value="Sensor histidine kinase WalK"/>
    <property type="match status" value="1"/>
</dbReference>
<dbReference type="EMBL" id="CP001823">
    <property type="protein sequence ID" value="ACZ39872.1"/>
    <property type="molecule type" value="Genomic_DNA"/>
</dbReference>
<sequence length="424" mass="45425">MTEHVGDRACDPLAADAADVSDLAEGVPSLIVAITRSSSEIAGRGDEAIPLLVRYLGQVPDVWGAGLWLVAPDGATLRRRAFRGQHDLPIPRGGTLDVQHSVLGRIMRGGRPAQIPAREVVAEILTPDAAPHALRWVVGVPVTHVEEPLGILGLLTTRQLTSEEIALLTVLGRQVASEITMGQMESGRPPSTTMTTLVAQLAHELRTPLTGLRGNVQLAAIAARKGDYTRVPARLEAAMRLVDTMTGVIQNLQDLSRLERGRLVPRLVLADLSGTVQGAIRRVERTGLSDRHEISLDVPEPIETSHDPQQMEQVIYNVLINAATYSPSGGPITVRLFRRSDTACISIADRGIGIPVEELGRVFEPSFRGTLGRQVQASGLGLGLTISRAIVERHGGTIDIESRNGGGTTVTLRLPIRHSVAPDS</sequence>
<dbReference type="InterPro" id="IPR036890">
    <property type="entry name" value="HATPase_C_sf"/>
</dbReference>
<dbReference type="KEGG" id="sti:Sthe_2457"/>
<dbReference type="SMART" id="SM00388">
    <property type="entry name" value="HisKA"/>
    <property type="match status" value="1"/>
</dbReference>
<dbReference type="eggNOG" id="COG2205">
    <property type="taxonomic scope" value="Bacteria"/>
</dbReference>
<evidence type="ECO:0000256" key="4">
    <source>
        <dbReference type="ARBA" id="ARBA00022679"/>
    </source>
</evidence>
<comment type="catalytic activity">
    <reaction evidence="1">
        <text>ATP + protein L-histidine = ADP + protein N-phospho-L-histidine.</text>
        <dbReference type="EC" id="2.7.13.3"/>
    </reaction>
</comment>
<dbReference type="Pfam" id="PF01590">
    <property type="entry name" value="GAF"/>
    <property type="match status" value="1"/>
</dbReference>
<keyword evidence="3" id="KW-0597">Phosphoprotein</keyword>
<dbReference type="GO" id="GO:0000155">
    <property type="term" value="F:phosphorelay sensor kinase activity"/>
    <property type="evidence" value="ECO:0007669"/>
    <property type="project" value="InterPro"/>
</dbReference>
<dbReference type="CDD" id="cd00082">
    <property type="entry name" value="HisKA"/>
    <property type="match status" value="1"/>
</dbReference>
<evidence type="ECO:0000313" key="8">
    <source>
        <dbReference type="Proteomes" id="UP000002027"/>
    </source>
</evidence>
<evidence type="ECO:0000256" key="3">
    <source>
        <dbReference type="ARBA" id="ARBA00022553"/>
    </source>
</evidence>
<gene>
    <name evidence="7" type="ordered locus">Sthe_2457</name>
</gene>
<evidence type="ECO:0000259" key="6">
    <source>
        <dbReference type="PROSITE" id="PS50109"/>
    </source>
</evidence>
<dbReference type="STRING" id="479434.Sthe_2457"/>
<proteinExistence type="predicted"/>
<evidence type="ECO:0000256" key="2">
    <source>
        <dbReference type="ARBA" id="ARBA00012438"/>
    </source>
</evidence>
<dbReference type="EC" id="2.7.13.3" evidence="2"/>
<dbReference type="PRINTS" id="PR00344">
    <property type="entry name" value="BCTRLSENSOR"/>
</dbReference>
<evidence type="ECO:0000313" key="7">
    <source>
        <dbReference type="EMBL" id="ACZ39872.1"/>
    </source>
</evidence>
<dbReference type="InParanoid" id="D1C801"/>
<feature type="domain" description="Histidine kinase" evidence="6">
    <location>
        <begin position="200"/>
        <end position="418"/>
    </location>
</feature>
<dbReference type="SUPFAM" id="SSF55781">
    <property type="entry name" value="GAF domain-like"/>
    <property type="match status" value="1"/>
</dbReference>
<evidence type="ECO:0000256" key="5">
    <source>
        <dbReference type="ARBA" id="ARBA00022777"/>
    </source>
</evidence>
<keyword evidence="4" id="KW-0808">Transferase</keyword>
<dbReference type="AlphaFoldDB" id="D1C801"/>
<dbReference type="InterPro" id="IPR005467">
    <property type="entry name" value="His_kinase_dom"/>
</dbReference>
<dbReference type="Pfam" id="PF00512">
    <property type="entry name" value="HisKA"/>
    <property type="match status" value="1"/>
</dbReference>
<dbReference type="InterPro" id="IPR003018">
    <property type="entry name" value="GAF"/>
</dbReference>
<dbReference type="HOGENOM" id="CLU_647056_0_0_0"/>
<dbReference type="InterPro" id="IPR004358">
    <property type="entry name" value="Sig_transdc_His_kin-like_C"/>
</dbReference>
<dbReference type="Gene3D" id="3.30.565.10">
    <property type="entry name" value="Histidine kinase-like ATPase, C-terminal domain"/>
    <property type="match status" value="1"/>
</dbReference>
<dbReference type="SMR" id="D1C801"/>
<dbReference type="InterPro" id="IPR036097">
    <property type="entry name" value="HisK_dim/P_sf"/>
</dbReference>
<reference evidence="8" key="1">
    <citation type="submission" date="2009-11" db="EMBL/GenBank/DDBJ databases">
        <title>The complete chromosome 1 of Sphaerobacter thermophilus DSM 20745.</title>
        <authorList>
            <person name="Lucas S."/>
            <person name="Copeland A."/>
            <person name="Lapidus A."/>
            <person name="Glavina del Rio T."/>
            <person name="Dalin E."/>
            <person name="Tice H."/>
            <person name="Bruce D."/>
            <person name="Goodwin L."/>
            <person name="Pitluck S."/>
            <person name="Kyrpides N."/>
            <person name="Mavromatis K."/>
            <person name="Ivanova N."/>
            <person name="Mikhailova N."/>
            <person name="LaButti K.M."/>
            <person name="Clum A."/>
            <person name="Sun H.I."/>
            <person name="Brettin T."/>
            <person name="Detter J.C."/>
            <person name="Han C."/>
            <person name="Larimer F."/>
            <person name="Land M."/>
            <person name="Hauser L."/>
            <person name="Markowitz V."/>
            <person name="Cheng J.F."/>
            <person name="Hugenholtz P."/>
            <person name="Woyke T."/>
            <person name="Wu D."/>
            <person name="Steenblock K."/>
            <person name="Schneider S."/>
            <person name="Pukall R."/>
            <person name="Goeker M."/>
            <person name="Klenk H.P."/>
            <person name="Eisen J.A."/>
        </authorList>
    </citation>
    <scope>NUCLEOTIDE SEQUENCE [LARGE SCALE GENOMIC DNA]</scope>
    <source>
        <strain evidence="8">ATCC 49802 / DSM 20745 / S 6022</strain>
    </source>
</reference>
<evidence type="ECO:0000256" key="1">
    <source>
        <dbReference type="ARBA" id="ARBA00000085"/>
    </source>
</evidence>
<dbReference type="InterPro" id="IPR029016">
    <property type="entry name" value="GAF-like_dom_sf"/>
</dbReference>
<dbReference type="InterPro" id="IPR003661">
    <property type="entry name" value="HisK_dim/P_dom"/>
</dbReference>
<dbReference type="RefSeq" id="WP_012872912.1">
    <property type="nucleotide sequence ID" value="NC_013523.1"/>
</dbReference>
<dbReference type="Gene3D" id="3.30.450.40">
    <property type="match status" value="1"/>
</dbReference>
<dbReference type="PANTHER" id="PTHR43547">
    <property type="entry name" value="TWO-COMPONENT HISTIDINE KINASE"/>
    <property type="match status" value="1"/>
</dbReference>
<organism evidence="7 8">
    <name type="scientific">Sphaerobacter thermophilus (strain ATCC 49802 / DSM 20745 / KCCM 41009 / NCIMB 13125 / S 6022)</name>
    <dbReference type="NCBI Taxonomy" id="479434"/>
    <lineage>
        <taxon>Bacteria</taxon>
        <taxon>Pseudomonadati</taxon>
        <taxon>Thermomicrobiota</taxon>
        <taxon>Thermomicrobia</taxon>
        <taxon>Sphaerobacterales</taxon>
        <taxon>Sphaerobacterineae</taxon>
        <taxon>Sphaerobacteraceae</taxon>
        <taxon>Sphaerobacter</taxon>
    </lineage>
</organism>
<dbReference type="InterPro" id="IPR003594">
    <property type="entry name" value="HATPase_dom"/>
</dbReference>
<dbReference type="PANTHER" id="PTHR43547:SF2">
    <property type="entry name" value="HYBRID SIGNAL TRANSDUCTION HISTIDINE KINASE C"/>
    <property type="match status" value="1"/>
</dbReference>
<dbReference type="PROSITE" id="PS50109">
    <property type="entry name" value="HIS_KIN"/>
    <property type="match status" value="1"/>
</dbReference>
<keyword evidence="8" id="KW-1185">Reference proteome</keyword>
<dbReference type="SUPFAM" id="SSF47384">
    <property type="entry name" value="Homodimeric domain of signal transducing histidine kinase"/>
    <property type="match status" value="1"/>
</dbReference>
<dbReference type="Pfam" id="PF02518">
    <property type="entry name" value="HATPase_c"/>
    <property type="match status" value="1"/>
</dbReference>
<dbReference type="SUPFAM" id="SSF55874">
    <property type="entry name" value="ATPase domain of HSP90 chaperone/DNA topoisomerase II/histidine kinase"/>
    <property type="match status" value="1"/>
</dbReference>
<keyword evidence="5 7" id="KW-0418">Kinase</keyword>
<protein>
    <recommendedName>
        <fullName evidence="2">histidine kinase</fullName>
        <ecNumber evidence="2">2.7.13.3</ecNumber>
    </recommendedName>
</protein>
<name>D1C801_SPHTD</name>
<accession>D1C801</accession>